<sequence>MKERILEANVEAMRVARRMQREARLNHGADLPLEFYLEHILHLTADVLIIAAANKPKN</sequence>
<protein>
    <submittedName>
        <fullName evidence="1">Uncharacterized protein</fullName>
    </submittedName>
</protein>
<dbReference type="RefSeq" id="WP_404319095.1">
    <property type="nucleotide sequence ID" value="NZ_JAUIYO010000022.1"/>
</dbReference>
<evidence type="ECO:0000313" key="1">
    <source>
        <dbReference type="EMBL" id="MFK2827119.1"/>
    </source>
</evidence>
<accession>A0ABW8IEL1</accession>
<keyword evidence="2" id="KW-1185">Reference proteome</keyword>
<evidence type="ECO:0000313" key="2">
    <source>
        <dbReference type="Proteomes" id="UP001619911"/>
    </source>
</evidence>
<organism evidence="1 2">
    <name type="scientific">Bacillus lumedeiriae</name>
    <dbReference type="NCBI Taxonomy" id="3058829"/>
    <lineage>
        <taxon>Bacteria</taxon>
        <taxon>Bacillati</taxon>
        <taxon>Bacillota</taxon>
        <taxon>Bacilli</taxon>
        <taxon>Bacillales</taxon>
        <taxon>Bacillaceae</taxon>
        <taxon>Bacillus</taxon>
    </lineage>
</organism>
<dbReference type="EMBL" id="JAUIYO010000022">
    <property type="protein sequence ID" value="MFK2827119.1"/>
    <property type="molecule type" value="Genomic_DNA"/>
</dbReference>
<proteinExistence type="predicted"/>
<comment type="caution">
    <text evidence="1">The sequence shown here is derived from an EMBL/GenBank/DDBJ whole genome shotgun (WGS) entry which is preliminary data.</text>
</comment>
<reference evidence="1 2" key="1">
    <citation type="submission" date="2023-07" db="EMBL/GenBank/DDBJ databases">
        <title>Bacillus lucianemedeirus sp. nov, a new species isolated from an immunobiological production facility.</title>
        <authorList>
            <person name="Costa L.V."/>
            <person name="Miranda R.V.S.L."/>
            <person name="Brandao M.L.L."/>
            <person name="Reis C.M.F."/>
            <person name="Frazao A.M."/>
            <person name="Cruz F.V."/>
            <person name="Baio P.V.P."/>
            <person name="Veras J.F.C."/>
            <person name="Ramos J.N."/>
            <person name="Vieira V."/>
        </authorList>
    </citation>
    <scope>NUCLEOTIDE SEQUENCE [LARGE SCALE GENOMIC DNA]</scope>
    <source>
        <strain evidence="1 2">B190/17</strain>
    </source>
</reference>
<gene>
    <name evidence="1" type="ORF">QYG89_15900</name>
</gene>
<name>A0ABW8IEL1_9BACI</name>
<dbReference type="Proteomes" id="UP001619911">
    <property type="component" value="Unassembled WGS sequence"/>
</dbReference>